<dbReference type="OrthoDB" id="9897930at2"/>
<name>A0A1H8NUP0_9SPHI</name>
<sequence length="99" mass="11176">MQINQSDGNGFNISIRTISAVDNDTGAVKLLSAGDLGEQVKEFITSALLPGQDIHLAVSFEKWDNACVLEETVYRIMPNRETEHTSDYNRNYWIETKIK</sequence>
<accession>A0A1H8NUP0</accession>
<dbReference type="Proteomes" id="UP000198942">
    <property type="component" value="Unassembled WGS sequence"/>
</dbReference>
<protein>
    <submittedName>
        <fullName evidence="1">Uncharacterized protein</fullName>
    </submittedName>
</protein>
<dbReference type="AlphaFoldDB" id="A0A1H8NUP0"/>
<reference evidence="2" key="1">
    <citation type="submission" date="2016-10" db="EMBL/GenBank/DDBJ databases">
        <authorList>
            <person name="Varghese N."/>
            <person name="Submissions S."/>
        </authorList>
    </citation>
    <scope>NUCLEOTIDE SEQUENCE [LARGE SCALE GENOMIC DNA]</scope>
    <source>
        <strain evidence="2">Gh-48</strain>
    </source>
</reference>
<evidence type="ECO:0000313" key="2">
    <source>
        <dbReference type="Proteomes" id="UP000198942"/>
    </source>
</evidence>
<proteinExistence type="predicted"/>
<gene>
    <name evidence="1" type="ORF">SAMN05192574_107103</name>
</gene>
<dbReference type="STRING" id="551995.SAMN05192574_107103"/>
<evidence type="ECO:0000313" key="1">
    <source>
        <dbReference type="EMBL" id="SEO33314.1"/>
    </source>
</evidence>
<organism evidence="1 2">
    <name type="scientific">Mucilaginibacter gossypiicola</name>
    <dbReference type="NCBI Taxonomy" id="551995"/>
    <lineage>
        <taxon>Bacteria</taxon>
        <taxon>Pseudomonadati</taxon>
        <taxon>Bacteroidota</taxon>
        <taxon>Sphingobacteriia</taxon>
        <taxon>Sphingobacteriales</taxon>
        <taxon>Sphingobacteriaceae</taxon>
        <taxon>Mucilaginibacter</taxon>
    </lineage>
</organism>
<keyword evidence="2" id="KW-1185">Reference proteome</keyword>
<dbReference type="RefSeq" id="WP_091214206.1">
    <property type="nucleotide sequence ID" value="NZ_FOCL01000007.1"/>
</dbReference>
<dbReference type="EMBL" id="FOCL01000007">
    <property type="protein sequence ID" value="SEO33314.1"/>
    <property type="molecule type" value="Genomic_DNA"/>
</dbReference>